<organism evidence="1 2">
    <name type="scientific">Clunio marinus</name>
    <dbReference type="NCBI Taxonomy" id="568069"/>
    <lineage>
        <taxon>Eukaryota</taxon>
        <taxon>Metazoa</taxon>
        <taxon>Ecdysozoa</taxon>
        <taxon>Arthropoda</taxon>
        <taxon>Hexapoda</taxon>
        <taxon>Insecta</taxon>
        <taxon>Pterygota</taxon>
        <taxon>Neoptera</taxon>
        <taxon>Endopterygota</taxon>
        <taxon>Diptera</taxon>
        <taxon>Nematocera</taxon>
        <taxon>Chironomoidea</taxon>
        <taxon>Chironomidae</taxon>
        <taxon>Clunio</taxon>
    </lineage>
</organism>
<evidence type="ECO:0000313" key="2">
    <source>
        <dbReference type="Proteomes" id="UP000183832"/>
    </source>
</evidence>
<dbReference type="Proteomes" id="UP000183832">
    <property type="component" value="Unassembled WGS sequence"/>
</dbReference>
<accession>A0A1J1HNZ9</accession>
<dbReference type="EMBL" id="CVRI01000011">
    <property type="protein sequence ID" value="CRK89258.1"/>
    <property type="molecule type" value="Genomic_DNA"/>
</dbReference>
<evidence type="ECO:0000313" key="1">
    <source>
        <dbReference type="EMBL" id="CRK89258.1"/>
    </source>
</evidence>
<proteinExistence type="predicted"/>
<protein>
    <submittedName>
        <fullName evidence="1">CLUMA_CG003017, isoform A</fullName>
    </submittedName>
</protein>
<reference evidence="1 2" key="1">
    <citation type="submission" date="2015-04" db="EMBL/GenBank/DDBJ databases">
        <authorList>
            <person name="Syromyatnikov M.Y."/>
            <person name="Popov V.N."/>
        </authorList>
    </citation>
    <scope>NUCLEOTIDE SEQUENCE [LARGE SCALE GENOMIC DNA]</scope>
</reference>
<name>A0A1J1HNZ9_9DIPT</name>
<dbReference type="OrthoDB" id="8037262at2759"/>
<sequence length="60" mass="6928">MAMHCIDETHEMAEGKIIKEVRDERQLDAWESLYIENGTELTNIDDPPIKSSLFKIALTH</sequence>
<dbReference type="AlphaFoldDB" id="A0A1J1HNZ9"/>
<keyword evidence="2" id="KW-1185">Reference proteome</keyword>
<gene>
    <name evidence="1" type="ORF">CLUMA_CG003017</name>
</gene>